<evidence type="ECO:0000313" key="2">
    <source>
        <dbReference type="Proteomes" id="UP001732700"/>
    </source>
</evidence>
<accession>A0ACD5Y5Q9</accession>
<evidence type="ECO:0000313" key="1">
    <source>
        <dbReference type="EnsemblPlants" id="AVESA.00010b.r2.5CG0916320.1.CDS"/>
    </source>
</evidence>
<reference evidence="1" key="1">
    <citation type="submission" date="2021-05" db="EMBL/GenBank/DDBJ databases">
        <authorList>
            <person name="Scholz U."/>
            <person name="Mascher M."/>
            <person name="Fiebig A."/>
        </authorList>
    </citation>
    <scope>NUCLEOTIDE SEQUENCE [LARGE SCALE GENOMIC DNA]</scope>
</reference>
<keyword evidence="2" id="KW-1185">Reference proteome</keyword>
<reference evidence="1" key="2">
    <citation type="submission" date="2025-09" db="UniProtKB">
        <authorList>
            <consortium name="EnsemblPlants"/>
        </authorList>
    </citation>
    <scope>IDENTIFICATION</scope>
</reference>
<dbReference type="EnsemblPlants" id="AVESA.00010b.r2.5CG0916320.1">
    <property type="protein sequence ID" value="AVESA.00010b.r2.5CG0916320.1.CDS"/>
    <property type="gene ID" value="AVESA.00010b.r2.5CG0916320"/>
</dbReference>
<name>A0ACD5Y5Q9_AVESA</name>
<proteinExistence type="predicted"/>
<dbReference type="Proteomes" id="UP001732700">
    <property type="component" value="Chromosome 5C"/>
</dbReference>
<protein>
    <submittedName>
        <fullName evidence="1">Uncharacterized protein</fullName>
    </submittedName>
</protein>
<sequence>MYIGSGTSLEELKCQVIKRQIKDSVIDLIDRERNGRYIDMALLKDVIAIFFNVERDKYCYRDDIEIFLLNATREYYSVKFRSWKDEYSCSDYMVEVEKCLKQEKDRCAHLLHPTSEQKLLEEVRDVLLTQYLNELLHDGKIEDLPMIYTYILSSAICGGLESNVDMFKKHVMNEGTTMVKEEEESSSNKKVEMDMAGMHSLVGILNKLHDKYASVMEFFQGHMLFHGVVEEAFDRICNNNVSCSSSAELLATFMDNIMKKGCTENLSDEDIEDSEKVLRLLAYIRDKEPFALSYWDNLGRRLILNENCNDEYVRNLLAKLEPQLGSKFTSRMKRMRTDIIVACDHQTEFNEFVIAHPELNPGIVLDVTVLSKGPCYKTYANRELKPGIDLAISAMRTGEDPSFEATIIPPEIVKSLEVFETFYQGKCKSVPEQITRRKKLIWLPSLLTCTIDAKFDAENIELIVTRSQAQLLQLFNESDRLFSSEIVTQLKLPRDYVACLLYSISCGVYKILKKYPTNTTISTNDIFELNLKFTNGGTAIKIPLPPVDLKMKVVDKVYSKLLGETGKQNEDSKVENGDMV</sequence>
<organism evidence="1 2">
    <name type="scientific">Avena sativa</name>
    <name type="common">Oat</name>
    <dbReference type="NCBI Taxonomy" id="4498"/>
    <lineage>
        <taxon>Eukaryota</taxon>
        <taxon>Viridiplantae</taxon>
        <taxon>Streptophyta</taxon>
        <taxon>Embryophyta</taxon>
        <taxon>Tracheophyta</taxon>
        <taxon>Spermatophyta</taxon>
        <taxon>Magnoliopsida</taxon>
        <taxon>Liliopsida</taxon>
        <taxon>Poales</taxon>
        <taxon>Poaceae</taxon>
        <taxon>BOP clade</taxon>
        <taxon>Pooideae</taxon>
        <taxon>Poodae</taxon>
        <taxon>Poeae</taxon>
        <taxon>Poeae Chloroplast Group 1 (Aveneae type)</taxon>
        <taxon>Aveninae</taxon>
        <taxon>Avena</taxon>
    </lineage>
</organism>